<keyword evidence="5" id="KW-1185">Reference proteome</keyword>
<keyword evidence="3" id="KW-0677">Repeat</keyword>
<dbReference type="InterPro" id="IPR001451">
    <property type="entry name" value="Hexapep"/>
</dbReference>
<evidence type="ECO:0000256" key="3">
    <source>
        <dbReference type="ARBA" id="ARBA00022737"/>
    </source>
</evidence>
<keyword evidence="4" id="KW-0012">Acyltransferase</keyword>
<evidence type="ECO:0000313" key="4">
    <source>
        <dbReference type="EMBL" id="MFO3667781.1"/>
    </source>
</evidence>
<gene>
    <name evidence="4" type="ORF">ACCQ42_08365</name>
</gene>
<dbReference type="CDD" id="cd03357">
    <property type="entry name" value="LbH_MAT_GAT"/>
    <property type="match status" value="1"/>
</dbReference>
<dbReference type="InterPro" id="IPR018357">
    <property type="entry name" value="Hexapep_transf_CS"/>
</dbReference>
<dbReference type="EMBL" id="JBGMEF010000033">
    <property type="protein sequence ID" value="MFO3667781.1"/>
    <property type="molecule type" value="Genomic_DNA"/>
</dbReference>
<sequence length="201" mass="22272">MTNREKMQAGDLYKVDEDLQISLSACWEKLLKFNKSKSYQEMQANLKVILGKIGEGSQILPPFRCNYGNHIEIGQNSFINFGVAMIDVGKIIIGNHVLIGPNTGIYTAIHPTDPEIRAKGIQKARPIIIEDKAWIGGSVTLLPGVKIGYGAIVGAGSVVIKDVPSMTIVAGNPARVIREINEEDKKYWHGKYEEYLRYIGE</sequence>
<evidence type="ECO:0000313" key="5">
    <source>
        <dbReference type="Proteomes" id="UP001637994"/>
    </source>
</evidence>
<organism evidence="4 5">
    <name type="scientific">Anaerococcus kampingae</name>
    <dbReference type="NCBI Taxonomy" id="3115614"/>
    <lineage>
        <taxon>Bacteria</taxon>
        <taxon>Bacillati</taxon>
        <taxon>Bacillota</taxon>
        <taxon>Tissierellia</taxon>
        <taxon>Tissierellales</taxon>
        <taxon>Peptoniphilaceae</taxon>
        <taxon>Anaerococcus</taxon>
    </lineage>
</organism>
<evidence type="ECO:0000256" key="1">
    <source>
        <dbReference type="ARBA" id="ARBA00007274"/>
    </source>
</evidence>
<keyword evidence="2 4" id="KW-0808">Transferase</keyword>
<name>A0ABW9MEM5_9FIRM</name>
<dbReference type="PANTHER" id="PTHR23416:SF23">
    <property type="entry name" value="ACETYLTRANSFERASE C18B11.09C-RELATED"/>
    <property type="match status" value="1"/>
</dbReference>
<evidence type="ECO:0000256" key="2">
    <source>
        <dbReference type="ARBA" id="ARBA00022679"/>
    </source>
</evidence>
<dbReference type="EC" id="2.3.1.-" evidence="4"/>
<dbReference type="Pfam" id="PF00132">
    <property type="entry name" value="Hexapep"/>
    <property type="match status" value="1"/>
</dbReference>
<reference evidence="4 5" key="1">
    <citation type="journal article" date="2025" name="Anaerobe">
        <title>Description of Anaerococcus kampingiae sp. nov., Anaerococcus groningensis sp. nov., Anaerococcus martiniensis sp. nov., and Anaerococcus cruorum sp. nov., isolated from human clinical specimens.</title>
        <authorList>
            <person name="Boiten K.E."/>
            <person name="Meijer J."/>
            <person name="van Wezel E.M."/>
            <person name="Veloo A.C.M."/>
        </authorList>
    </citation>
    <scope>NUCLEOTIDE SEQUENCE [LARGE SCALE GENOMIC DNA]</scope>
    <source>
        <strain evidence="4 5">ENR0874</strain>
    </source>
</reference>
<dbReference type="InterPro" id="IPR051159">
    <property type="entry name" value="Hexapeptide_acetyltransf"/>
</dbReference>
<protein>
    <submittedName>
        <fullName evidence="4">Sugar O-acetyltransferase</fullName>
        <ecNumber evidence="4">2.3.1.-</ecNumber>
    </submittedName>
</protein>
<dbReference type="Proteomes" id="UP001637994">
    <property type="component" value="Unassembled WGS sequence"/>
</dbReference>
<proteinExistence type="inferred from homology"/>
<comment type="similarity">
    <text evidence="1">Belongs to the transferase hexapeptide repeat family.</text>
</comment>
<comment type="caution">
    <text evidence="4">The sequence shown here is derived from an EMBL/GenBank/DDBJ whole genome shotgun (WGS) entry which is preliminary data.</text>
</comment>
<dbReference type="Gene3D" id="2.160.10.10">
    <property type="entry name" value="Hexapeptide repeat proteins"/>
    <property type="match status" value="1"/>
</dbReference>
<dbReference type="GO" id="GO:0016746">
    <property type="term" value="F:acyltransferase activity"/>
    <property type="evidence" value="ECO:0007669"/>
    <property type="project" value="UniProtKB-KW"/>
</dbReference>
<dbReference type="PROSITE" id="PS00101">
    <property type="entry name" value="HEXAPEP_TRANSFERASES"/>
    <property type="match status" value="1"/>
</dbReference>
<accession>A0ABW9MEM5</accession>
<dbReference type="PANTHER" id="PTHR23416">
    <property type="entry name" value="SIALIC ACID SYNTHASE-RELATED"/>
    <property type="match status" value="1"/>
</dbReference>
<dbReference type="SUPFAM" id="SSF51161">
    <property type="entry name" value="Trimeric LpxA-like enzymes"/>
    <property type="match status" value="1"/>
</dbReference>
<dbReference type="InterPro" id="IPR011004">
    <property type="entry name" value="Trimer_LpxA-like_sf"/>
</dbReference>